<sequence>MKHYSAAQTAECLPFASLVDALAVAVQDYANGAIICPERTVIGAPEGTGLLMAMPCASPDILVTKLLTICPDNAGTSRPTIQGQVTCADAKTGELLFSLDGPTVTMRRTAGISMLGIRLLARKPVHKVLIIGTGAQASAHCAALASLYPQTTVFVRGRTPERAKDFCEQHQALPLDLRPAAPQDTRFDVIITVTPSKACLYNEQPTPDSLIIGVGAFRPDMIEVGPRAVHASQLYVDDPIGAPSEAGDLLQAGVDWSHVRSLASALHTPPSLERAVFFKSVGCAAWDLAACRVVRTNPA</sequence>
<gene>
    <name evidence="1" type="ORF">HNR55_002093</name>
</gene>
<dbReference type="InterPro" id="IPR036291">
    <property type="entry name" value="NAD(P)-bd_dom_sf"/>
</dbReference>
<proteinExistence type="predicted"/>
<dbReference type="EMBL" id="JACHIE010000008">
    <property type="protein sequence ID" value="MBB6457497.1"/>
    <property type="molecule type" value="Genomic_DNA"/>
</dbReference>
<dbReference type="InterPro" id="IPR003462">
    <property type="entry name" value="ODC_Mu_crystall"/>
</dbReference>
<dbReference type="EC" id="1.5.1.1" evidence="1"/>
<dbReference type="PANTHER" id="PTHR13812:SF19">
    <property type="entry name" value="KETIMINE REDUCTASE MU-CRYSTALLIN"/>
    <property type="match status" value="1"/>
</dbReference>
<dbReference type="Gene3D" id="3.30.1780.10">
    <property type="entry name" value="ornithine cyclodeaminase, domain 1"/>
    <property type="match status" value="1"/>
</dbReference>
<dbReference type="NCBIfam" id="NF005603">
    <property type="entry name" value="PRK07340.1"/>
    <property type="match status" value="1"/>
</dbReference>
<dbReference type="Gene3D" id="3.40.50.720">
    <property type="entry name" value="NAD(P)-binding Rossmann-like Domain"/>
    <property type="match status" value="1"/>
</dbReference>
<organism evidence="1 2">
    <name type="scientific">Acetobacter lovaniensis</name>
    <dbReference type="NCBI Taxonomy" id="104100"/>
    <lineage>
        <taxon>Bacteria</taxon>
        <taxon>Pseudomonadati</taxon>
        <taxon>Pseudomonadota</taxon>
        <taxon>Alphaproteobacteria</taxon>
        <taxon>Acetobacterales</taxon>
        <taxon>Acetobacteraceae</taxon>
        <taxon>Acetobacter</taxon>
    </lineage>
</organism>
<dbReference type="AlphaFoldDB" id="A0A841QHI5"/>
<name>A0A841QHI5_9PROT</name>
<dbReference type="GO" id="GO:0050241">
    <property type="term" value="F:pyrroline-2-carboxylate reductase activity"/>
    <property type="evidence" value="ECO:0007669"/>
    <property type="project" value="UniProtKB-EC"/>
</dbReference>
<dbReference type="RefSeq" id="WP_166115035.1">
    <property type="nucleotide sequence ID" value="NZ_BAABDB010000036.1"/>
</dbReference>
<comment type="caution">
    <text evidence="1">The sequence shown here is derived from an EMBL/GenBank/DDBJ whole genome shotgun (WGS) entry which is preliminary data.</text>
</comment>
<dbReference type="InterPro" id="IPR023401">
    <property type="entry name" value="ODC_N"/>
</dbReference>
<keyword evidence="2" id="KW-1185">Reference proteome</keyword>
<evidence type="ECO:0000313" key="1">
    <source>
        <dbReference type="EMBL" id="MBB6457497.1"/>
    </source>
</evidence>
<dbReference type="SUPFAM" id="SSF51735">
    <property type="entry name" value="NAD(P)-binding Rossmann-fold domains"/>
    <property type="match status" value="1"/>
</dbReference>
<dbReference type="PIRSF" id="PIRSF001439">
    <property type="entry name" value="CryM"/>
    <property type="match status" value="1"/>
</dbReference>
<reference evidence="1 2" key="1">
    <citation type="submission" date="2020-08" db="EMBL/GenBank/DDBJ databases">
        <title>Genomic Encyclopedia of Type Strains, Phase IV (KMG-IV): sequencing the most valuable type-strain genomes for metagenomic binning, comparative biology and taxonomic classification.</title>
        <authorList>
            <person name="Goeker M."/>
        </authorList>
    </citation>
    <scope>NUCLEOTIDE SEQUENCE [LARGE SCALE GENOMIC DNA]</scope>
    <source>
        <strain evidence="1 2">DSM 4491</strain>
    </source>
</reference>
<dbReference type="PANTHER" id="PTHR13812">
    <property type="entry name" value="KETIMINE REDUCTASE MU-CRYSTALLIN"/>
    <property type="match status" value="1"/>
</dbReference>
<accession>A0A841QHI5</accession>
<dbReference type="GO" id="GO:0005737">
    <property type="term" value="C:cytoplasm"/>
    <property type="evidence" value="ECO:0007669"/>
    <property type="project" value="TreeGrafter"/>
</dbReference>
<evidence type="ECO:0000313" key="2">
    <source>
        <dbReference type="Proteomes" id="UP000578000"/>
    </source>
</evidence>
<dbReference type="Proteomes" id="UP000578000">
    <property type="component" value="Unassembled WGS sequence"/>
</dbReference>
<dbReference type="Pfam" id="PF02423">
    <property type="entry name" value="OCD_Mu_crystall"/>
    <property type="match status" value="1"/>
</dbReference>
<keyword evidence="1" id="KW-0560">Oxidoreductase</keyword>
<protein>
    <submittedName>
        <fullName evidence="1">1-piperideine-2-carboxylate/1-pyrroline-2-carboxylate reductase [NAD(P)H]</fullName>
        <ecNumber evidence="1">1.5.1.1</ecNumber>
    </submittedName>
</protein>